<dbReference type="Proteomes" id="UP000035489">
    <property type="component" value="Unassembled WGS sequence"/>
</dbReference>
<accession>A0A0H1R9I4</accession>
<protein>
    <recommendedName>
        <fullName evidence="3">His-Xaa-Ser system protein HxsD</fullName>
    </recommendedName>
</protein>
<evidence type="ECO:0000313" key="2">
    <source>
        <dbReference type="Proteomes" id="UP000035489"/>
    </source>
</evidence>
<comment type="caution">
    <text evidence="1">The sequence shown here is derived from an EMBL/GenBank/DDBJ whole genome shotgun (WGS) entry which is preliminary data.</text>
</comment>
<dbReference type="RefSeq" id="WP_047190275.1">
    <property type="nucleotide sequence ID" value="NZ_LCYG01000043.1"/>
</dbReference>
<keyword evidence="2" id="KW-1185">Reference proteome</keyword>
<dbReference type="AlphaFoldDB" id="A0A0H1R9I4"/>
<evidence type="ECO:0008006" key="3">
    <source>
        <dbReference type="Google" id="ProtNLM"/>
    </source>
</evidence>
<dbReference type="STRING" id="1225564.AA309_17285"/>
<organism evidence="1 2">
    <name type="scientific">Microvirga vignae</name>
    <dbReference type="NCBI Taxonomy" id="1225564"/>
    <lineage>
        <taxon>Bacteria</taxon>
        <taxon>Pseudomonadati</taxon>
        <taxon>Pseudomonadota</taxon>
        <taxon>Alphaproteobacteria</taxon>
        <taxon>Hyphomicrobiales</taxon>
        <taxon>Methylobacteriaceae</taxon>
        <taxon>Microvirga</taxon>
    </lineage>
</organism>
<dbReference type="OrthoDB" id="8018836at2"/>
<evidence type="ECO:0000313" key="1">
    <source>
        <dbReference type="EMBL" id="KLK91865.1"/>
    </source>
</evidence>
<sequence length="107" mass="12269">MPLPISEPVTETHVIEVDPNVHPREAVLRACYWLSHEAEIDIVTIDEGRIRLTLKSRDGQSESGLAWRLRSALIDFSIRVDIERETSDLRSRIWQTAFSEAMGTKPR</sequence>
<dbReference type="PATRIC" id="fig|1225564.3.peg.4563"/>
<proteinExistence type="predicted"/>
<gene>
    <name evidence="1" type="ORF">AA309_17285</name>
</gene>
<name>A0A0H1R9I4_9HYPH</name>
<dbReference type="EMBL" id="LCYG01000043">
    <property type="protein sequence ID" value="KLK91865.1"/>
    <property type="molecule type" value="Genomic_DNA"/>
</dbReference>
<dbReference type="InterPro" id="IPR023974">
    <property type="entry name" value="HxsD"/>
</dbReference>
<reference evidence="1 2" key="1">
    <citation type="submission" date="2015-05" db="EMBL/GenBank/DDBJ databases">
        <title>Draft genome sequence of Microvirga vignae strain BR3299, a novel nitrogen fixing bacteria isolated from Brazil semi-aired region.</title>
        <authorList>
            <person name="Zilli J.E."/>
            <person name="Passos S.R."/>
            <person name="Leite J."/>
            <person name="Baldani J.I."/>
            <person name="Xavier G.R."/>
            <person name="Rumjaneck N.G."/>
            <person name="Simoes-Araujo J.L."/>
        </authorList>
    </citation>
    <scope>NUCLEOTIDE SEQUENCE [LARGE SCALE GENOMIC DNA]</scope>
    <source>
        <strain evidence="1 2">BR3299</strain>
    </source>
</reference>
<dbReference type="NCBIfam" id="TIGR03976">
    <property type="entry name" value="chp_LLNDYxLRE"/>
    <property type="match status" value="1"/>
</dbReference>